<dbReference type="Gene3D" id="2.60.40.1180">
    <property type="entry name" value="Golgi alpha-mannosidase II"/>
    <property type="match status" value="1"/>
</dbReference>
<dbReference type="InterPro" id="IPR041233">
    <property type="entry name" value="Melibiase_C"/>
</dbReference>
<dbReference type="SUPFAM" id="SSF51011">
    <property type="entry name" value="Glycosyl hydrolase domain"/>
    <property type="match status" value="1"/>
</dbReference>
<feature type="non-terminal residue" evidence="2">
    <location>
        <position position="1"/>
    </location>
</feature>
<dbReference type="Proteomes" id="UP000681967">
    <property type="component" value="Unassembled WGS sequence"/>
</dbReference>
<dbReference type="EMBL" id="CAJOBH010000364">
    <property type="protein sequence ID" value="CAF3785614.1"/>
    <property type="molecule type" value="Genomic_DNA"/>
</dbReference>
<sequence length="55" mass="6325">PPTPIWTVSIRDLWLHQNLGKFVETWTATNVPPHGVRMITVLLTNTTISHDRYIS</sequence>
<dbReference type="EMBL" id="CAJOBJ010002524">
    <property type="protein sequence ID" value="CAF3929299.1"/>
    <property type="molecule type" value="Genomic_DNA"/>
</dbReference>
<proteinExistence type="predicted"/>
<organism evidence="2 4">
    <name type="scientific">Rotaria magnacalcarata</name>
    <dbReference type="NCBI Taxonomy" id="392030"/>
    <lineage>
        <taxon>Eukaryota</taxon>
        <taxon>Metazoa</taxon>
        <taxon>Spiralia</taxon>
        <taxon>Gnathifera</taxon>
        <taxon>Rotifera</taxon>
        <taxon>Eurotatoria</taxon>
        <taxon>Bdelloidea</taxon>
        <taxon>Philodinida</taxon>
        <taxon>Philodinidae</taxon>
        <taxon>Rotaria</taxon>
    </lineage>
</organism>
<name>A0A8S2IY74_9BILA</name>
<evidence type="ECO:0000313" key="4">
    <source>
        <dbReference type="Proteomes" id="UP000681967"/>
    </source>
</evidence>
<gene>
    <name evidence="2" type="ORF">BYL167_LOCUS2164</name>
    <name evidence="3" type="ORF">GIL414_LOCUS7986</name>
</gene>
<dbReference type="InterPro" id="IPR013780">
    <property type="entry name" value="Glyco_hydro_b"/>
</dbReference>
<dbReference type="Proteomes" id="UP000681720">
    <property type="component" value="Unassembled WGS sequence"/>
</dbReference>
<reference evidence="2" key="1">
    <citation type="submission" date="2021-02" db="EMBL/GenBank/DDBJ databases">
        <authorList>
            <person name="Nowell W R."/>
        </authorList>
    </citation>
    <scope>NUCLEOTIDE SEQUENCE</scope>
</reference>
<evidence type="ECO:0000313" key="2">
    <source>
        <dbReference type="EMBL" id="CAF3785614.1"/>
    </source>
</evidence>
<evidence type="ECO:0000259" key="1">
    <source>
        <dbReference type="Pfam" id="PF17801"/>
    </source>
</evidence>
<accession>A0A8S2IY74</accession>
<protein>
    <recommendedName>
        <fullName evidence="1">Alpha galactosidase C-terminal domain-containing protein</fullName>
    </recommendedName>
</protein>
<dbReference type="AlphaFoldDB" id="A0A8S2IY74"/>
<evidence type="ECO:0000313" key="3">
    <source>
        <dbReference type="EMBL" id="CAF3929299.1"/>
    </source>
</evidence>
<feature type="domain" description="Alpha galactosidase C-terminal" evidence="1">
    <location>
        <begin position="7"/>
        <end position="40"/>
    </location>
</feature>
<comment type="caution">
    <text evidence="2">The sequence shown here is derived from an EMBL/GenBank/DDBJ whole genome shotgun (WGS) entry which is preliminary data.</text>
</comment>
<dbReference type="Pfam" id="PF17801">
    <property type="entry name" value="Melibiase_C"/>
    <property type="match status" value="1"/>
</dbReference>